<dbReference type="AlphaFoldDB" id="W3XGY1"/>
<dbReference type="GeneID" id="19267735"/>
<reference evidence="2" key="1">
    <citation type="journal article" date="2015" name="BMC Genomics">
        <title>Genomic and transcriptomic analysis of the endophytic fungus Pestalotiopsis fici reveals its lifestyle and high potential for synthesis of natural products.</title>
        <authorList>
            <person name="Wang X."/>
            <person name="Zhang X."/>
            <person name="Liu L."/>
            <person name="Xiang M."/>
            <person name="Wang W."/>
            <person name="Sun X."/>
            <person name="Che Y."/>
            <person name="Guo L."/>
            <person name="Liu G."/>
            <person name="Guo L."/>
            <person name="Wang C."/>
            <person name="Yin W.B."/>
            <person name="Stadler M."/>
            <person name="Zhang X."/>
            <person name="Liu X."/>
        </authorList>
    </citation>
    <scope>NUCLEOTIDE SEQUENCE [LARGE SCALE GENOMIC DNA]</scope>
    <source>
        <strain evidence="2">W106-1 / CGMCC3.15140</strain>
    </source>
</reference>
<organism evidence="1 2">
    <name type="scientific">Pestalotiopsis fici (strain W106-1 / CGMCC3.15140)</name>
    <dbReference type="NCBI Taxonomy" id="1229662"/>
    <lineage>
        <taxon>Eukaryota</taxon>
        <taxon>Fungi</taxon>
        <taxon>Dikarya</taxon>
        <taxon>Ascomycota</taxon>
        <taxon>Pezizomycotina</taxon>
        <taxon>Sordariomycetes</taxon>
        <taxon>Xylariomycetidae</taxon>
        <taxon>Amphisphaeriales</taxon>
        <taxon>Sporocadaceae</taxon>
        <taxon>Pestalotiopsis</taxon>
    </lineage>
</organism>
<name>W3XGY1_PESFW</name>
<accession>W3XGY1</accession>
<dbReference type="OrthoDB" id="2151789at2759"/>
<dbReference type="RefSeq" id="XP_007829494.1">
    <property type="nucleotide sequence ID" value="XM_007831303.1"/>
</dbReference>
<dbReference type="KEGG" id="pfy:PFICI_02722"/>
<evidence type="ECO:0000313" key="2">
    <source>
        <dbReference type="Proteomes" id="UP000030651"/>
    </source>
</evidence>
<protein>
    <submittedName>
        <fullName evidence="1">Uncharacterized protein</fullName>
    </submittedName>
</protein>
<evidence type="ECO:0000313" key="1">
    <source>
        <dbReference type="EMBL" id="ETS84697.1"/>
    </source>
</evidence>
<proteinExistence type="predicted"/>
<keyword evidence="2" id="KW-1185">Reference proteome</keyword>
<dbReference type="InParanoid" id="W3XGY1"/>
<sequence length="122" mass="13482">MTYLCLNKTLLAFRSVLNITVGYTLEPLPPALYAKYAHPNPYGLNGRNESLVIGLFTASWKNAADDEQVENASLALVEAIEIGAREQEANVSFVCLNYAVPWQDPIASYGDDNLEKNARDCK</sequence>
<dbReference type="Proteomes" id="UP000030651">
    <property type="component" value="Unassembled WGS sequence"/>
</dbReference>
<dbReference type="EMBL" id="KI912110">
    <property type="protein sequence ID" value="ETS84697.1"/>
    <property type="molecule type" value="Genomic_DNA"/>
</dbReference>
<gene>
    <name evidence="1" type="ORF">PFICI_02722</name>
</gene>
<dbReference type="HOGENOM" id="CLU_2027536_0_0_1"/>